<gene>
    <name evidence="4" type="ORF">KZ820_06745</name>
</gene>
<organism evidence="4 5">
    <name type="scientific">Sphingomonas citri</name>
    <dbReference type="NCBI Taxonomy" id="2862499"/>
    <lineage>
        <taxon>Bacteria</taxon>
        <taxon>Pseudomonadati</taxon>
        <taxon>Pseudomonadota</taxon>
        <taxon>Alphaproteobacteria</taxon>
        <taxon>Sphingomonadales</taxon>
        <taxon>Sphingomonadaceae</taxon>
        <taxon>Sphingomonas</taxon>
    </lineage>
</organism>
<dbReference type="Pfam" id="PF00326">
    <property type="entry name" value="Peptidase_S9"/>
    <property type="match status" value="1"/>
</dbReference>
<evidence type="ECO:0000313" key="5">
    <source>
        <dbReference type="Proteomes" id="UP000759103"/>
    </source>
</evidence>
<evidence type="ECO:0000259" key="3">
    <source>
        <dbReference type="Pfam" id="PF00326"/>
    </source>
</evidence>
<dbReference type="Gene3D" id="3.40.50.1820">
    <property type="entry name" value="alpha/beta hydrolase"/>
    <property type="match status" value="1"/>
</dbReference>
<comment type="caution">
    <text evidence="4">The sequence shown here is derived from an EMBL/GenBank/DDBJ whole genome shotgun (WGS) entry which is preliminary data.</text>
</comment>
<keyword evidence="1" id="KW-0378">Hydrolase</keyword>
<feature type="chain" id="PRO_5045522043" evidence="2">
    <location>
        <begin position="24"/>
        <end position="663"/>
    </location>
</feature>
<dbReference type="PANTHER" id="PTHR42776:SF27">
    <property type="entry name" value="DIPEPTIDYL PEPTIDASE FAMILY MEMBER 6"/>
    <property type="match status" value="1"/>
</dbReference>
<dbReference type="InterPro" id="IPR011042">
    <property type="entry name" value="6-blade_b-propeller_TolB-like"/>
</dbReference>
<dbReference type="PANTHER" id="PTHR42776">
    <property type="entry name" value="SERINE PEPTIDASE S9 FAMILY MEMBER"/>
    <property type="match status" value="1"/>
</dbReference>
<name>A0ABS7BLD7_9SPHN</name>
<feature type="signal peptide" evidence="2">
    <location>
        <begin position="1"/>
        <end position="23"/>
    </location>
</feature>
<dbReference type="Proteomes" id="UP000759103">
    <property type="component" value="Unassembled WGS sequence"/>
</dbReference>
<dbReference type="InterPro" id="IPR029058">
    <property type="entry name" value="AB_hydrolase_fold"/>
</dbReference>
<feature type="domain" description="Peptidase S9 prolyl oligopeptidase catalytic" evidence="3">
    <location>
        <begin position="449"/>
        <end position="653"/>
    </location>
</feature>
<evidence type="ECO:0000256" key="1">
    <source>
        <dbReference type="ARBA" id="ARBA00022801"/>
    </source>
</evidence>
<keyword evidence="5" id="KW-1185">Reference proteome</keyword>
<accession>A0ABS7BLD7</accession>
<dbReference type="SUPFAM" id="SSF53474">
    <property type="entry name" value="alpha/beta-Hydrolases"/>
    <property type="match status" value="1"/>
</dbReference>
<evidence type="ECO:0000256" key="2">
    <source>
        <dbReference type="SAM" id="SignalP"/>
    </source>
</evidence>
<dbReference type="Gene3D" id="2.120.10.30">
    <property type="entry name" value="TolB, C-terminal domain"/>
    <property type="match status" value="2"/>
</dbReference>
<dbReference type="RefSeq" id="WP_219747790.1">
    <property type="nucleotide sequence ID" value="NZ_JAHXZN010000001.1"/>
</dbReference>
<protein>
    <submittedName>
        <fullName evidence="4">Prolyl oligopeptidase family serine peptidase</fullName>
    </submittedName>
</protein>
<dbReference type="InterPro" id="IPR001375">
    <property type="entry name" value="Peptidase_S9_cat"/>
</dbReference>
<dbReference type="SUPFAM" id="SSF82171">
    <property type="entry name" value="DPP6 N-terminal domain-like"/>
    <property type="match status" value="1"/>
</dbReference>
<proteinExistence type="predicted"/>
<reference evidence="4 5" key="1">
    <citation type="submission" date="2021-07" db="EMBL/GenBank/DDBJ databases">
        <title>Sphingomonas sp.</title>
        <authorList>
            <person name="Feng G."/>
            <person name="Li J."/>
            <person name="Pan M."/>
        </authorList>
    </citation>
    <scope>NUCLEOTIDE SEQUENCE [LARGE SCALE GENOMIC DNA]</scope>
    <source>
        <strain evidence="4 5">RRHST34</strain>
    </source>
</reference>
<dbReference type="EMBL" id="JAHXZN010000001">
    <property type="protein sequence ID" value="MBW6530428.1"/>
    <property type="molecule type" value="Genomic_DNA"/>
</dbReference>
<keyword evidence="2" id="KW-0732">Signal</keyword>
<sequence length="663" mass="71697">MRPLRPVLFATSLLLPLAAAAQAGDPGAIPAATLAKPAAIVADGVPAIPVALADATRPYLQSRRAQFLGWNDADRSMLIRTRFGSTDQVHRVAAPLASRHQLSFEDEPVLAATLAPGRADALVVQKDVGGGEFYQLYRLADGRLELLTDGKSRNWFGAWSRDGALVGYSSTRRNGADSDLYVIDPRDRASDRRVAQVRGGGWNIADFSSDGRRALVLNRQSINKADLYELDLASGALRALTDVKAQVSYEHPRYGANGTIWVVSDAGGADFLRLGRLDARGRFTAVSREPRWDVSDYALSPDGATIAYAVNEAGISRLRVLDVAGGTVRPVTDLPEGVIPYSIGPALEISPWGVIGLSIGAARVPGDAFAVDARTLAVTRWTDSEAGGLDPAGNAAPQLVEVKSFDGETVSGFLYRPDARRFPGKRPLVVDIHGGPEGQTRPDFLGADNYLLNELGVALFYPNVRGSSGFGKRFVNLDNGPDLRENSVRDIGAFLDALERDPALDATRFAVTGVSYGGYMCYASAIRYAARFKGANCYVAISNFVTFLENTQSYRRDLRRVEYGDEREPRQRAKLTAISPLTSVDKITMPLLVATGGNDPRVPKSEADQMIAAVRGRGGTAWHLIAQNEGHGFRKKENSDYYFNASMLFWQTTLLAGSADLTR</sequence>
<evidence type="ECO:0000313" key="4">
    <source>
        <dbReference type="EMBL" id="MBW6530428.1"/>
    </source>
</evidence>